<organism evidence="1 2">
    <name type="scientific">Ramlibacter albus</name>
    <dbReference type="NCBI Taxonomy" id="2079448"/>
    <lineage>
        <taxon>Bacteria</taxon>
        <taxon>Pseudomonadati</taxon>
        <taxon>Pseudomonadota</taxon>
        <taxon>Betaproteobacteria</taxon>
        <taxon>Burkholderiales</taxon>
        <taxon>Comamonadaceae</taxon>
        <taxon>Ramlibacter</taxon>
    </lineage>
</organism>
<dbReference type="RefSeq" id="WP_187079719.1">
    <property type="nucleotide sequence ID" value="NZ_JACORU010000001.1"/>
</dbReference>
<dbReference type="EMBL" id="JACORU010000001">
    <property type="protein sequence ID" value="MBC5763262.1"/>
    <property type="molecule type" value="Genomic_DNA"/>
</dbReference>
<reference evidence="1" key="1">
    <citation type="submission" date="2020-08" db="EMBL/GenBank/DDBJ databases">
        <title>Ramlibacter sp. GTP1 16S ribosomal RNA gene genome sequencing and assembly.</title>
        <authorList>
            <person name="Kang M."/>
        </authorList>
    </citation>
    <scope>NUCLEOTIDE SEQUENCE</scope>
    <source>
        <strain evidence="1">GTP1</strain>
    </source>
</reference>
<dbReference type="AlphaFoldDB" id="A0A923M632"/>
<proteinExistence type="predicted"/>
<dbReference type="Proteomes" id="UP000596827">
    <property type="component" value="Unassembled WGS sequence"/>
</dbReference>
<protein>
    <submittedName>
        <fullName evidence="1">Uncharacterized protein</fullName>
    </submittedName>
</protein>
<evidence type="ECO:0000313" key="1">
    <source>
        <dbReference type="EMBL" id="MBC5763262.1"/>
    </source>
</evidence>
<name>A0A923M632_9BURK</name>
<comment type="caution">
    <text evidence="1">The sequence shown here is derived from an EMBL/GenBank/DDBJ whole genome shotgun (WGS) entry which is preliminary data.</text>
</comment>
<sequence>MDFNSLPIETFAFDAACVAAGPIGTSCTLTLHLPAAAQARSPGERPMGSVVKIEVDGKPVANDTVPRAPLPIARPALLTLTF</sequence>
<evidence type="ECO:0000313" key="2">
    <source>
        <dbReference type="Proteomes" id="UP000596827"/>
    </source>
</evidence>
<keyword evidence="2" id="KW-1185">Reference proteome</keyword>
<accession>A0A923M632</accession>
<gene>
    <name evidence="1" type="ORF">H8R02_02285</name>
</gene>